<protein>
    <submittedName>
        <fullName evidence="1">Uncharacterized protein</fullName>
    </submittedName>
</protein>
<evidence type="ECO:0000313" key="1">
    <source>
        <dbReference type="EMBL" id="KAL0904550.1"/>
    </source>
</evidence>
<keyword evidence="2" id="KW-1185">Reference proteome</keyword>
<dbReference type="Proteomes" id="UP001552299">
    <property type="component" value="Unassembled WGS sequence"/>
</dbReference>
<organism evidence="1 2">
    <name type="scientific">Dendrobium thyrsiflorum</name>
    <name type="common">Pinecone-like raceme dendrobium</name>
    <name type="synonym">Orchid</name>
    <dbReference type="NCBI Taxonomy" id="117978"/>
    <lineage>
        <taxon>Eukaryota</taxon>
        <taxon>Viridiplantae</taxon>
        <taxon>Streptophyta</taxon>
        <taxon>Embryophyta</taxon>
        <taxon>Tracheophyta</taxon>
        <taxon>Spermatophyta</taxon>
        <taxon>Magnoliopsida</taxon>
        <taxon>Liliopsida</taxon>
        <taxon>Asparagales</taxon>
        <taxon>Orchidaceae</taxon>
        <taxon>Epidendroideae</taxon>
        <taxon>Malaxideae</taxon>
        <taxon>Dendrobiinae</taxon>
        <taxon>Dendrobium</taxon>
    </lineage>
</organism>
<comment type="caution">
    <text evidence="1">The sequence shown here is derived from an EMBL/GenBank/DDBJ whole genome shotgun (WGS) entry which is preliminary data.</text>
</comment>
<dbReference type="EMBL" id="JANQDX010000019">
    <property type="protein sequence ID" value="KAL0904550.1"/>
    <property type="molecule type" value="Genomic_DNA"/>
</dbReference>
<proteinExistence type="predicted"/>
<gene>
    <name evidence="1" type="ORF">M5K25_026675</name>
</gene>
<evidence type="ECO:0000313" key="2">
    <source>
        <dbReference type="Proteomes" id="UP001552299"/>
    </source>
</evidence>
<accession>A0ABD0TY86</accession>
<dbReference type="AlphaFoldDB" id="A0ABD0TY86"/>
<reference evidence="1 2" key="1">
    <citation type="journal article" date="2024" name="Plant Biotechnol. J.">
        <title>Dendrobium thyrsiflorum genome and its molecular insights into genes involved in important horticultural traits.</title>
        <authorList>
            <person name="Chen B."/>
            <person name="Wang J.Y."/>
            <person name="Zheng P.J."/>
            <person name="Li K.L."/>
            <person name="Liang Y.M."/>
            <person name="Chen X.F."/>
            <person name="Zhang C."/>
            <person name="Zhao X."/>
            <person name="He X."/>
            <person name="Zhang G.Q."/>
            <person name="Liu Z.J."/>
            <person name="Xu Q."/>
        </authorList>
    </citation>
    <scope>NUCLEOTIDE SEQUENCE [LARGE SCALE GENOMIC DNA]</scope>
    <source>
        <strain evidence="1">GZMU011</strain>
    </source>
</reference>
<sequence>MPALCIRHLQMMVRNTSLSNVMPEAAPRVGLRAKGRGTSSEIAQSSLWRWLESLGDLGITVRALGRNFKKLEVNEALDGAVGQSSLSLKKASLGQGKLYPSLMMGEGPPELISPTLATTSPHLGWDEGILGAGMFHSFSAPHRADHSFCPSRVPSSYAGLSPTKTPSESIRPALFAFVLASDLLLWLPPPLASFHRRLPVMLYLQAFQSSILMKLLVKLHPFSLAFTPSSSLPLLLFSQYSWNPT</sequence>
<name>A0ABD0TY86_DENTH</name>